<feature type="chain" id="PRO_5042258499" evidence="1">
    <location>
        <begin position="23"/>
        <end position="91"/>
    </location>
</feature>
<proteinExistence type="predicted"/>
<accession>A0AAD7I8J9</accession>
<feature type="signal peptide" evidence="1">
    <location>
        <begin position="1"/>
        <end position="22"/>
    </location>
</feature>
<sequence>MSAKLILAAILAIFAIREAVTSQIIPQAPCTFFIPVKITLEAHYRGTNLLTENPDAEPTLYGETVVVDAVKELLRFNGLNMQLPKSPLWND</sequence>
<reference evidence="2" key="1">
    <citation type="submission" date="2023-03" db="EMBL/GenBank/DDBJ databases">
        <title>Massive genome expansion in bonnet fungi (Mycena s.s.) driven by repeated elements and novel gene families across ecological guilds.</title>
        <authorList>
            <consortium name="Lawrence Berkeley National Laboratory"/>
            <person name="Harder C.B."/>
            <person name="Miyauchi S."/>
            <person name="Viragh M."/>
            <person name="Kuo A."/>
            <person name="Thoen E."/>
            <person name="Andreopoulos B."/>
            <person name="Lu D."/>
            <person name="Skrede I."/>
            <person name="Drula E."/>
            <person name="Henrissat B."/>
            <person name="Morin E."/>
            <person name="Kohler A."/>
            <person name="Barry K."/>
            <person name="LaButti K."/>
            <person name="Morin E."/>
            <person name="Salamov A."/>
            <person name="Lipzen A."/>
            <person name="Mereny Z."/>
            <person name="Hegedus B."/>
            <person name="Baldrian P."/>
            <person name="Stursova M."/>
            <person name="Weitz H."/>
            <person name="Taylor A."/>
            <person name="Grigoriev I.V."/>
            <person name="Nagy L.G."/>
            <person name="Martin F."/>
            <person name="Kauserud H."/>
        </authorList>
    </citation>
    <scope>NUCLEOTIDE SEQUENCE</scope>
    <source>
        <strain evidence="2">CBHHK188m</strain>
    </source>
</reference>
<name>A0AAD7I8J9_9AGAR</name>
<comment type="caution">
    <text evidence="2">The sequence shown here is derived from an EMBL/GenBank/DDBJ whole genome shotgun (WGS) entry which is preliminary data.</text>
</comment>
<gene>
    <name evidence="2" type="ORF">DFH07DRAFT_966518</name>
</gene>
<dbReference type="Proteomes" id="UP001215280">
    <property type="component" value="Unassembled WGS sequence"/>
</dbReference>
<organism evidence="2 3">
    <name type="scientific">Mycena maculata</name>
    <dbReference type="NCBI Taxonomy" id="230809"/>
    <lineage>
        <taxon>Eukaryota</taxon>
        <taxon>Fungi</taxon>
        <taxon>Dikarya</taxon>
        <taxon>Basidiomycota</taxon>
        <taxon>Agaricomycotina</taxon>
        <taxon>Agaricomycetes</taxon>
        <taxon>Agaricomycetidae</taxon>
        <taxon>Agaricales</taxon>
        <taxon>Marasmiineae</taxon>
        <taxon>Mycenaceae</taxon>
        <taxon>Mycena</taxon>
    </lineage>
</organism>
<dbReference type="EMBL" id="JARJLG010000143">
    <property type="protein sequence ID" value="KAJ7737463.1"/>
    <property type="molecule type" value="Genomic_DNA"/>
</dbReference>
<evidence type="ECO:0000313" key="2">
    <source>
        <dbReference type="EMBL" id="KAJ7737463.1"/>
    </source>
</evidence>
<dbReference type="AlphaFoldDB" id="A0AAD7I8J9"/>
<protein>
    <submittedName>
        <fullName evidence="2">Uncharacterized protein</fullName>
    </submittedName>
</protein>
<evidence type="ECO:0000313" key="3">
    <source>
        <dbReference type="Proteomes" id="UP001215280"/>
    </source>
</evidence>
<evidence type="ECO:0000256" key="1">
    <source>
        <dbReference type="SAM" id="SignalP"/>
    </source>
</evidence>
<keyword evidence="1" id="KW-0732">Signal</keyword>
<keyword evidence="3" id="KW-1185">Reference proteome</keyword>